<feature type="domain" description="IMP dehydrogenase/GMP reductase" evidence="2">
    <location>
        <begin position="1"/>
        <end position="91"/>
    </location>
</feature>
<dbReference type="GO" id="GO:0003938">
    <property type="term" value="F:IMP dehydrogenase activity"/>
    <property type="evidence" value="ECO:0007669"/>
    <property type="project" value="InterPro"/>
</dbReference>
<name>A0A3S4ZV62_9PLAT</name>
<evidence type="ECO:0000259" key="2">
    <source>
        <dbReference type="Pfam" id="PF00478"/>
    </source>
</evidence>
<dbReference type="SUPFAM" id="SSF51412">
    <property type="entry name" value="Inosine monophosphate dehydrogenase (IMPDH)"/>
    <property type="match status" value="1"/>
</dbReference>
<comment type="caution">
    <text evidence="3">The sequence shown here is derived from an EMBL/GenBank/DDBJ whole genome shotgun (WGS) entry which is preliminary data.</text>
</comment>
<dbReference type="AlphaFoldDB" id="A0A3S4ZV62"/>
<sequence>MGSLEAMRQYSTSQARYFSDADIIKVAQGVSGSIVDRGSVHMLVPYLATGVQHGLQQMGASSLAKLHSMALSGELRFERRSPSAQIEGGVHSLHS</sequence>
<proteinExistence type="inferred from homology"/>
<gene>
    <name evidence="3" type="ORF">PXEA_LOCUS14103</name>
</gene>
<dbReference type="PANTHER" id="PTHR11911:SF111">
    <property type="entry name" value="INOSINE-5'-MONOPHOSPHATE DEHYDROGENASE"/>
    <property type="match status" value="1"/>
</dbReference>
<dbReference type="InterPro" id="IPR013785">
    <property type="entry name" value="Aldolase_TIM"/>
</dbReference>
<dbReference type="Pfam" id="PF00478">
    <property type="entry name" value="IMPDH"/>
    <property type="match status" value="1"/>
</dbReference>
<dbReference type="InterPro" id="IPR005990">
    <property type="entry name" value="IMP_DH"/>
</dbReference>
<dbReference type="OrthoDB" id="416622at2759"/>
<dbReference type="InterPro" id="IPR001093">
    <property type="entry name" value="IMP_DH_GMPRt"/>
</dbReference>
<keyword evidence="4" id="KW-1185">Reference proteome</keyword>
<dbReference type="GO" id="GO:0006183">
    <property type="term" value="P:GTP biosynthetic process"/>
    <property type="evidence" value="ECO:0007669"/>
    <property type="project" value="TreeGrafter"/>
</dbReference>
<dbReference type="EMBL" id="CAAALY010047489">
    <property type="protein sequence ID" value="VEL20663.1"/>
    <property type="molecule type" value="Genomic_DNA"/>
</dbReference>
<accession>A0A3S4ZV62</accession>
<organism evidence="3 4">
    <name type="scientific">Protopolystoma xenopodis</name>
    <dbReference type="NCBI Taxonomy" id="117903"/>
    <lineage>
        <taxon>Eukaryota</taxon>
        <taxon>Metazoa</taxon>
        <taxon>Spiralia</taxon>
        <taxon>Lophotrochozoa</taxon>
        <taxon>Platyhelminthes</taxon>
        <taxon>Monogenea</taxon>
        <taxon>Polyopisthocotylea</taxon>
        <taxon>Polystomatidea</taxon>
        <taxon>Polystomatidae</taxon>
        <taxon>Protopolystoma</taxon>
    </lineage>
</organism>
<dbReference type="Gene3D" id="3.20.20.70">
    <property type="entry name" value="Aldolase class I"/>
    <property type="match status" value="1"/>
</dbReference>
<evidence type="ECO:0000256" key="1">
    <source>
        <dbReference type="ARBA" id="ARBA00005502"/>
    </source>
</evidence>
<comment type="similarity">
    <text evidence="1">Belongs to the IMPDH/GMPR family.</text>
</comment>
<dbReference type="GO" id="GO:0005737">
    <property type="term" value="C:cytoplasm"/>
    <property type="evidence" value="ECO:0007669"/>
    <property type="project" value="TreeGrafter"/>
</dbReference>
<dbReference type="PANTHER" id="PTHR11911">
    <property type="entry name" value="INOSINE-5-MONOPHOSPHATE DEHYDROGENASE RELATED"/>
    <property type="match status" value="1"/>
</dbReference>
<evidence type="ECO:0000313" key="3">
    <source>
        <dbReference type="EMBL" id="VEL20663.1"/>
    </source>
</evidence>
<protein>
    <recommendedName>
        <fullName evidence="2">IMP dehydrogenase/GMP reductase domain-containing protein</fullName>
    </recommendedName>
</protein>
<reference evidence="3" key="1">
    <citation type="submission" date="2018-11" db="EMBL/GenBank/DDBJ databases">
        <authorList>
            <consortium name="Pathogen Informatics"/>
        </authorList>
    </citation>
    <scope>NUCLEOTIDE SEQUENCE</scope>
</reference>
<dbReference type="Proteomes" id="UP000784294">
    <property type="component" value="Unassembled WGS sequence"/>
</dbReference>
<evidence type="ECO:0000313" key="4">
    <source>
        <dbReference type="Proteomes" id="UP000784294"/>
    </source>
</evidence>